<dbReference type="PANTHER" id="PTHR10210:SF32">
    <property type="entry name" value="RIBOSE-PHOSPHATE PYROPHOSPHOKINASE 2"/>
    <property type="match status" value="1"/>
</dbReference>
<dbReference type="InterPro" id="IPR000836">
    <property type="entry name" value="PRTase_dom"/>
</dbReference>
<dbReference type="Gene3D" id="3.40.50.2020">
    <property type="match status" value="2"/>
</dbReference>
<organism evidence="9 10">
    <name type="scientific">Candidatus Staskawiczbacteria bacterium RIFOXYC1_FULL_38_18</name>
    <dbReference type="NCBI Taxonomy" id="1802229"/>
    <lineage>
        <taxon>Bacteria</taxon>
        <taxon>Candidatus Staskawicziibacteriota</taxon>
    </lineage>
</organism>
<dbReference type="Pfam" id="PF13793">
    <property type="entry name" value="Pribosyltran_N"/>
    <property type="match status" value="1"/>
</dbReference>
<keyword evidence="3" id="KW-0545">Nucleotide biosynthesis</keyword>
<proteinExistence type="predicted"/>
<dbReference type="GO" id="GO:0000287">
    <property type="term" value="F:magnesium ion binding"/>
    <property type="evidence" value="ECO:0007669"/>
    <property type="project" value="InterPro"/>
</dbReference>
<dbReference type="SMART" id="SM01400">
    <property type="entry name" value="Pribosyltran_N"/>
    <property type="match status" value="1"/>
</dbReference>
<dbReference type="CDD" id="cd06223">
    <property type="entry name" value="PRTases_typeI"/>
    <property type="match status" value="1"/>
</dbReference>
<dbReference type="GO" id="GO:0005524">
    <property type="term" value="F:ATP binding"/>
    <property type="evidence" value="ECO:0007669"/>
    <property type="project" value="UniProtKB-KW"/>
</dbReference>
<dbReference type="Proteomes" id="UP000177751">
    <property type="component" value="Unassembled WGS sequence"/>
</dbReference>
<dbReference type="SUPFAM" id="SSF53271">
    <property type="entry name" value="PRTase-like"/>
    <property type="match status" value="2"/>
</dbReference>
<comment type="catalytic activity">
    <reaction evidence="7">
        <text>D-ribose 5-phosphate + ATP = 5-phospho-alpha-D-ribose 1-diphosphate + AMP + H(+)</text>
        <dbReference type="Rhea" id="RHEA:15609"/>
        <dbReference type="ChEBI" id="CHEBI:15378"/>
        <dbReference type="ChEBI" id="CHEBI:30616"/>
        <dbReference type="ChEBI" id="CHEBI:58017"/>
        <dbReference type="ChEBI" id="CHEBI:78346"/>
        <dbReference type="ChEBI" id="CHEBI:456215"/>
        <dbReference type="EC" id="2.7.6.1"/>
    </reaction>
</comment>
<accession>A0A1G2JAA1</accession>
<evidence type="ECO:0000256" key="4">
    <source>
        <dbReference type="ARBA" id="ARBA00022741"/>
    </source>
</evidence>
<dbReference type="GO" id="GO:0006164">
    <property type="term" value="P:purine nucleotide biosynthetic process"/>
    <property type="evidence" value="ECO:0007669"/>
    <property type="project" value="TreeGrafter"/>
</dbReference>
<dbReference type="EMBL" id="MHPP01000024">
    <property type="protein sequence ID" value="OGZ84039.1"/>
    <property type="molecule type" value="Genomic_DNA"/>
</dbReference>
<protein>
    <recommendedName>
        <fullName evidence="1">ribose-phosphate diphosphokinase</fullName>
        <ecNumber evidence="1">2.7.6.1</ecNumber>
    </recommendedName>
</protein>
<evidence type="ECO:0000313" key="10">
    <source>
        <dbReference type="Proteomes" id="UP000177751"/>
    </source>
</evidence>
<dbReference type="InterPro" id="IPR029099">
    <property type="entry name" value="Pribosyltran_N"/>
</dbReference>
<evidence type="ECO:0000256" key="3">
    <source>
        <dbReference type="ARBA" id="ARBA00022727"/>
    </source>
</evidence>
<sequence>MKIDIIATSSAEHLAEILSKKSDFDVHYIGKNKDGKRYFPDGEVYVNLGKLSGERAVVLHSGAPNPNDGLVELEFALNILKDRQINFIELFITYFPYGKQDLIFQDGEINAAEALIKKWTNFYGVKKIYIIDAHFIGREWVKKYPIEDIPSTSILKAEVLKKYPEIYFIAPDAGSVRRNNLPGFTKKRKNSYEIEMFCDENLEKNIRGKIVGVIDDMIETGGTMACVNKKCRELGAHKAIAIITHGVLQGGIDKIKNAYDELFLANTIRLKEANVDISDLIKNFLNGESPKQR</sequence>
<keyword evidence="5" id="KW-0418">Kinase</keyword>
<feature type="domain" description="Ribose-phosphate pyrophosphokinase N-terminal" evidence="8">
    <location>
        <begin position="4"/>
        <end position="102"/>
    </location>
</feature>
<evidence type="ECO:0000256" key="2">
    <source>
        <dbReference type="ARBA" id="ARBA00022679"/>
    </source>
</evidence>
<gene>
    <name evidence="9" type="ORF">A2401_00730</name>
</gene>
<dbReference type="PANTHER" id="PTHR10210">
    <property type="entry name" value="RIBOSE-PHOSPHATE DIPHOSPHOKINASE FAMILY MEMBER"/>
    <property type="match status" value="1"/>
</dbReference>
<dbReference type="NCBIfam" id="TIGR01251">
    <property type="entry name" value="ribP_PPkin"/>
    <property type="match status" value="1"/>
</dbReference>
<evidence type="ECO:0000259" key="8">
    <source>
        <dbReference type="Pfam" id="PF13793"/>
    </source>
</evidence>
<dbReference type="EC" id="2.7.6.1" evidence="1"/>
<dbReference type="GO" id="GO:0006015">
    <property type="term" value="P:5-phosphoribose 1-diphosphate biosynthetic process"/>
    <property type="evidence" value="ECO:0007669"/>
    <property type="project" value="TreeGrafter"/>
</dbReference>
<dbReference type="STRING" id="1802229.A2401_00730"/>
<reference evidence="9 10" key="1">
    <citation type="journal article" date="2016" name="Nat. Commun.">
        <title>Thousands of microbial genomes shed light on interconnected biogeochemical processes in an aquifer system.</title>
        <authorList>
            <person name="Anantharaman K."/>
            <person name="Brown C.T."/>
            <person name="Hug L.A."/>
            <person name="Sharon I."/>
            <person name="Castelle C.J."/>
            <person name="Probst A.J."/>
            <person name="Thomas B.C."/>
            <person name="Singh A."/>
            <person name="Wilkins M.J."/>
            <person name="Karaoz U."/>
            <person name="Brodie E.L."/>
            <person name="Williams K.H."/>
            <person name="Hubbard S.S."/>
            <person name="Banfield J.F."/>
        </authorList>
    </citation>
    <scope>NUCLEOTIDE SEQUENCE [LARGE SCALE GENOMIC DNA]</scope>
</reference>
<keyword evidence="2" id="KW-0808">Transferase</keyword>
<dbReference type="GO" id="GO:0002189">
    <property type="term" value="C:ribose phosphate diphosphokinase complex"/>
    <property type="evidence" value="ECO:0007669"/>
    <property type="project" value="TreeGrafter"/>
</dbReference>
<keyword evidence="6" id="KW-0067">ATP-binding</keyword>
<dbReference type="GO" id="GO:0004749">
    <property type="term" value="F:ribose phosphate diphosphokinase activity"/>
    <property type="evidence" value="ECO:0007669"/>
    <property type="project" value="UniProtKB-EC"/>
</dbReference>
<evidence type="ECO:0000313" key="9">
    <source>
        <dbReference type="EMBL" id="OGZ84039.1"/>
    </source>
</evidence>
<name>A0A1G2JAA1_9BACT</name>
<dbReference type="InterPro" id="IPR005946">
    <property type="entry name" value="Rib-P_diPkinase"/>
</dbReference>
<dbReference type="GO" id="GO:0005737">
    <property type="term" value="C:cytoplasm"/>
    <property type="evidence" value="ECO:0007669"/>
    <property type="project" value="TreeGrafter"/>
</dbReference>
<dbReference type="AlphaFoldDB" id="A0A1G2JAA1"/>
<dbReference type="GO" id="GO:0016301">
    <property type="term" value="F:kinase activity"/>
    <property type="evidence" value="ECO:0007669"/>
    <property type="project" value="UniProtKB-KW"/>
</dbReference>
<evidence type="ECO:0000256" key="5">
    <source>
        <dbReference type="ARBA" id="ARBA00022777"/>
    </source>
</evidence>
<evidence type="ECO:0000256" key="6">
    <source>
        <dbReference type="ARBA" id="ARBA00022840"/>
    </source>
</evidence>
<evidence type="ECO:0000256" key="1">
    <source>
        <dbReference type="ARBA" id="ARBA00013247"/>
    </source>
</evidence>
<comment type="caution">
    <text evidence="9">The sequence shown here is derived from an EMBL/GenBank/DDBJ whole genome shotgun (WGS) entry which is preliminary data.</text>
</comment>
<keyword evidence="4" id="KW-0547">Nucleotide-binding</keyword>
<evidence type="ECO:0000256" key="7">
    <source>
        <dbReference type="ARBA" id="ARBA00049535"/>
    </source>
</evidence>
<dbReference type="InterPro" id="IPR029057">
    <property type="entry name" value="PRTase-like"/>
</dbReference>